<keyword evidence="2" id="KW-1185">Reference proteome</keyword>
<evidence type="ECO:0000313" key="2">
    <source>
        <dbReference type="Proteomes" id="UP000270468"/>
    </source>
</evidence>
<evidence type="ECO:0000313" key="1">
    <source>
        <dbReference type="EMBL" id="VDC32073.1"/>
    </source>
</evidence>
<dbReference type="EMBL" id="UXAV01000043">
    <property type="protein sequence ID" value="VDC32073.1"/>
    <property type="molecule type" value="Genomic_DNA"/>
</dbReference>
<accession>A0A3P5XBV7</accession>
<gene>
    <name evidence="1" type="ORF">FILTAD_02574</name>
</gene>
<organism evidence="1 2">
    <name type="scientific">Filibacter tadaridae</name>
    <dbReference type="NCBI Taxonomy" id="2483811"/>
    <lineage>
        <taxon>Bacteria</taxon>
        <taxon>Bacillati</taxon>
        <taxon>Bacillota</taxon>
        <taxon>Bacilli</taxon>
        <taxon>Bacillales</taxon>
        <taxon>Caryophanaceae</taxon>
        <taxon>Filibacter</taxon>
    </lineage>
</organism>
<name>A0A3P5XBV7_9BACL</name>
<dbReference type="SUPFAM" id="SSF82171">
    <property type="entry name" value="DPP6 N-terminal domain-like"/>
    <property type="match status" value="1"/>
</dbReference>
<dbReference type="OrthoDB" id="2433869at2"/>
<reference evidence="1 2" key="1">
    <citation type="submission" date="2018-11" db="EMBL/GenBank/DDBJ databases">
        <authorList>
            <person name="Criscuolo A."/>
        </authorList>
    </citation>
    <scope>NUCLEOTIDE SEQUENCE [LARGE SCALE GENOMIC DNA]</scope>
    <source>
        <strain evidence="1">ATB-66</strain>
    </source>
</reference>
<dbReference type="AlphaFoldDB" id="A0A3P5XBV7"/>
<sequence>MKKYWKFTSIIAVIVLSIGTFYVSSANSATQYPEFVINKKSGDAEEIKSLALEGSYLEGGSMIYVNTNLQITSDGSDYGDGSSIIDSIKGHPAPMIQELQKEYRNFMRGKGQDLDSFFENNKLLAYADVKYNPFTNSDFKFAISIVDKDDGNTSSYSIKVPDSSVIDHIYVEDVQVVDNELKVITQNNTSKNEKYSIERHIYSFDISTGKLNSNETILSIPEQQGNDSIYAYLIQTSHKQANENLIYVKTHDKMIQEEESDRLEERNRELISYNLKTKEKETIDLPDSLKDNQINYFDGSTIYFSKLSGENLVVTPYSLENNQADNELTIQLSNETNDTEPPIILMKDGKLYVATHVTNLKTKASITVIDLKTLDTIYQGEVIRKDLPKSTEQFELYLYDMMFK</sequence>
<protein>
    <submittedName>
        <fullName evidence="1">Uncharacterized protein</fullName>
    </submittedName>
</protein>
<dbReference type="RefSeq" id="WP_124071384.1">
    <property type="nucleotide sequence ID" value="NZ_CBCRXF010000008.1"/>
</dbReference>
<proteinExistence type="predicted"/>
<dbReference type="Proteomes" id="UP000270468">
    <property type="component" value="Unassembled WGS sequence"/>
</dbReference>